<evidence type="ECO:0000313" key="2">
    <source>
        <dbReference type="EMBL" id="ANI16397.1"/>
    </source>
</evidence>
<dbReference type="GO" id="GO:1990189">
    <property type="term" value="F:protein N-terminal-serine acetyltransferase activity"/>
    <property type="evidence" value="ECO:0007669"/>
    <property type="project" value="TreeGrafter"/>
</dbReference>
<dbReference type="Pfam" id="PF13302">
    <property type="entry name" value="Acetyltransf_3"/>
    <property type="match status" value="1"/>
</dbReference>
<dbReference type="PANTHER" id="PTHR43441">
    <property type="entry name" value="RIBOSOMAL-PROTEIN-SERINE ACETYLTRANSFERASE"/>
    <property type="match status" value="1"/>
</dbReference>
<dbReference type="InterPro" id="IPR051908">
    <property type="entry name" value="Ribosomal_N-acetyltransferase"/>
</dbReference>
<sequence length="196" mass="21832">MNFTQGLQSARLHLRPLCLDDADALFSMMSDPRVMRYWNTPPWTEPEQAVHGILRDMEAFARGEYLTLAITRRHESGLIGTCTLFDIAEASRRAELGYCLASAAQGQGLMNEALRSLLDYAFGDLRLNRLEADIDPRNLASAATLERLGFRHEGLLRQRWMVAGEVSDSALYGLLAEDWAQGRQVPPVPGERAPGS</sequence>
<reference evidence="2 3" key="1">
    <citation type="submission" date="2016-05" db="EMBL/GenBank/DDBJ databases">
        <title>Genome Sequence of Pseudomonas citronellolis Strain SJTE-3, an Estrogens and Persistent Organic Pollutants degradation strain.</title>
        <authorList>
            <person name="Liang R."/>
        </authorList>
    </citation>
    <scope>NUCLEOTIDE SEQUENCE [LARGE SCALE GENOMIC DNA]</scope>
    <source>
        <strain evidence="2 3">SJTE-3</strain>
    </source>
</reference>
<dbReference type="PANTHER" id="PTHR43441:SF11">
    <property type="entry name" value="RIBOSOMAL-PROTEIN-SERINE ACETYLTRANSFERASE"/>
    <property type="match status" value="1"/>
</dbReference>
<dbReference type="InterPro" id="IPR016181">
    <property type="entry name" value="Acyl_CoA_acyltransferase"/>
</dbReference>
<feature type="domain" description="N-acetyltransferase" evidence="1">
    <location>
        <begin position="12"/>
        <end position="177"/>
    </location>
</feature>
<dbReference type="PROSITE" id="PS51186">
    <property type="entry name" value="GNAT"/>
    <property type="match status" value="1"/>
</dbReference>
<dbReference type="SUPFAM" id="SSF55729">
    <property type="entry name" value="Acyl-CoA N-acyltransferases (Nat)"/>
    <property type="match status" value="1"/>
</dbReference>
<dbReference type="InterPro" id="IPR000182">
    <property type="entry name" value="GNAT_dom"/>
</dbReference>
<dbReference type="RefSeq" id="WP_064583810.1">
    <property type="nucleotide sequence ID" value="NZ_CP015878.1"/>
</dbReference>
<name>A0A1A9KFP1_9PSED</name>
<proteinExistence type="predicted"/>
<keyword evidence="2" id="KW-0808">Transferase</keyword>
<dbReference type="GO" id="GO:0005737">
    <property type="term" value="C:cytoplasm"/>
    <property type="evidence" value="ECO:0007669"/>
    <property type="project" value="TreeGrafter"/>
</dbReference>
<dbReference type="AlphaFoldDB" id="A0A1A9KFP1"/>
<protein>
    <submittedName>
        <fullName evidence="2">GCN5 family acetyltransferase</fullName>
    </submittedName>
</protein>
<dbReference type="EMBL" id="CP015878">
    <property type="protein sequence ID" value="ANI16397.1"/>
    <property type="molecule type" value="Genomic_DNA"/>
</dbReference>
<dbReference type="Gene3D" id="3.40.630.30">
    <property type="match status" value="1"/>
</dbReference>
<dbReference type="GO" id="GO:0008999">
    <property type="term" value="F:protein-N-terminal-alanine acetyltransferase activity"/>
    <property type="evidence" value="ECO:0007669"/>
    <property type="project" value="TreeGrafter"/>
</dbReference>
<dbReference type="Proteomes" id="UP000077748">
    <property type="component" value="Chromosome"/>
</dbReference>
<organism evidence="2 3">
    <name type="scientific">Pseudomonas citronellolis</name>
    <dbReference type="NCBI Taxonomy" id="53408"/>
    <lineage>
        <taxon>Bacteria</taxon>
        <taxon>Pseudomonadati</taxon>
        <taxon>Pseudomonadota</taxon>
        <taxon>Gammaproteobacteria</taxon>
        <taxon>Pseudomonadales</taxon>
        <taxon>Pseudomonadaceae</taxon>
        <taxon>Pseudomonas</taxon>
    </lineage>
</organism>
<accession>A0A1A9KFP1</accession>
<evidence type="ECO:0000259" key="1">
    <source>
        <dbReference type="PROSITE" id="PS51186"/>
    </source>
</evidence>
<evidence type="ECO:0000313" key="3">
    <source>
        <dbReference type="Proteomes" id="UP000077748"/>
    </source>
</evidence>
<gene>
    <name evidence="2" type="ORF">A9C11_21565</name>
</gene>